<sequence>MPVQSLPKLLTSSKDLMISGFFVQWVMCTAIFTVGMIINAYEGFPKFYPLAMLGGMSWTIGNATAIPILRVIGLGMGVLLWGITNCLMGWASSRFGLFGLKKNVPNNVIMNYIGLGLILFG</sequence>
<dbReference type="AlphaFoldDB" id="A0A183D243"/>
<protein>
    <submittedName>
        <fullName evidence="9">Transmembrane protein 144</fullName>
    </submittedName>
</protein>
<keyword evidence="8" id="KW-1185">Reference proteome</keyword>
<evidence type="ECO:0000256" key="6">
    <source>
        <dbReference type="SAM" id="Phobius"/>
    </source>
</evidence>
<dbReference type="InterPro" id="IPR010651">
    <property type="entry name" value="Sugar_transport"/>
</dbReference>
<dbReference type="EMBL" id="UYRT01004402">
    <property type="protein sequence ID" value="VDK36398.1"/>
    <property type="molecule type" value="Genomic_DNA"/>
</dbReference>
<evidence type="ECO:0000313" key="9">
    <source>
        <dbReference type="WBParaSite" id="GPUH_0000278901-mRNA-1"/>
    </source>
</evidence>
<dbReference type="PANTHER" id="PTHR16119:SF17">
    <property type="entry name" value="TRANSMEMBRANE PROTEIN 144"/>
    <property type="match status" value="1"/>
</dbReference>
<evidence type="ECO:0000256" key="3">
    <source>
        <dbReference type="ARBA" id="ARBA00022692"/>
    </source>
</evidence>
<keyword evidence="5 6" id="KW-0472">Membrane</keyword>
<organism evidence="9">
    <name type="scientific">Gongylonema pulchrum</name>
    <dbReference type="NCBI Taxonomy" id="637853"/>
    <lineage>
        <taxon>Eukaryota</taxon>
        <taxon>Metazoa</taxon>
        <taxon>Ecdysozoa</taxon>
        <taxon>Nematoda</taxon>
        <taxon>Chromadorea</taxon>
        <taxon>Rhabditida</taxon>
        <taxon>Spirurina</taxon>
        <taxon>Spiruromorpha</taxon>
        <taxon>Spiruroidea</taxon>
        <taxon>Gongylonematidae</taxon>
        <taxon>Gongylonema</taxon>
    </lineage>
</organism>
<feature type="transmembrane region" description="Helical" evidence="6">
    <location>
        <begin position="104"/>
        <end position="120"/>
    </location>
</feature>
<feature type="transmembrane region" description="Helical" evidence="6">
    <location>
        <begin position="21"/>
        <end position="41"/>
    </location>
</feature>
<gene>
    <name evidence="7" type="ORF">GPUH_LOCUS2783</name>
</gene>
<evidence type="ECO:0000256" key="5">
    <source>
        <dbReference type="ARBA" id="ARBA00023136"/>
    </source>
</evidence>
<proteinExistence type="inferred from homology"/>
<name>A0A183D243_9BILA</name>
<evidence type="ECO:0000256" key="1">
    <source>
        <dbReference type="ARBA" id="ARBA00004141"/>
    </source>
</evidence>
<evidence type="ECO:0000256" key="2">
    <source>
        <dbReference type="ARBA" id="ARBA00005731"/>
    </source>
</evidence>
<dbReference type="PANTHER" id="PTHR16119">
    <property type="entry name" value="TRANSMEMBRANE PROTEIN 144"/>
    <property type="match status" value="1"/>
</dbReference>
<reference evidence="7 8" key="2">
    <citation type="submission" date="2018-11" db="EMBL/GenBank/DDBJ databases">
        <authorList>
            <consortium name="Pathogen Informatics"/>
        </authorList>
    </citation>
    <scope>NUCLEOTIDE SEQUENCE [LARGE SCALE GENOMIC DNA]</scope>
</reference>
<reference evidence="9" key="1">
    <citation type="submission" date="2016-06" db="UniProtKB">
        <authorList>
            <consortium name="WormBaseParasite"/>
        </authorList>
    </citation>
    <scope>IDENTIFICATION</scope>
</reference>
<keyword evidence="4 6" id="KW-1133">Transmembrane helix</keyword>
<dbReference type="GO" id="GO:0016020">
    <property type="term" value="C:membrane"/>
    <property type="evidence" value="ECO:0007669"/>
    <property type="project" value="UniProtKB-SubCell"/>
</dbReference>
<dbReference type="Pfam" id="PF07857">
    <property type="entry name" value="TMEM144"/>
    <property type="match status" value="1"/>
</dbReference>
<evidence type="ECO:0000313" key="7">
    <source>
        <dbReference type="EMBL" id="VDK36398.1"/>
    </source>
</evidence>
<dbReference type="OrthoDB" id="426527at2759"/>
<keyword evidence="3 6" id="KW-0812">Transmembrane</keyword>
<comment type="subcellular location">
    <subcellularLocation>
        <location evidence="1">Membrane</location>
        <topology evidence="1">Multi-pass membrane protein</topology>
    </subcellularLocation>
</comment>
<accession>A0A183D243</accession>
<evidence type="ECO:0000256" key="4">
    <source>
        <dbReference type="ARBA" id="ARBA00022989"/>
    </source>
</evidence>
<dbReference type="WBParaSite" id="GPUH_0000278901-mRNA-1">
    <property type="protein sequence ID" value="GPUH_0000278901-mRNA-1"/>
    <property type="gene ID" value="GPUH_0000278901"/>
</dbReference>
<dbReference type="InterPro" id="IPR012435">
    <property type="entry name" value="TMEM144"/>
</dbReference>
<dbReference type="GO" id="GO:0015144">
    <property type="term" value="F:carbohydrate transmembrane transporter activity"/>
    <property type="evidence" value="ECO:0007669"/>
    <property type="project" value="InterPro"/>
</dbReference>
<dbReference type="Proteomes" id="UP000271098">
    <property type="component" value="Unassembled WGS sequence"/>
</dbReference>
<evidence type="ECO:0000313" key="8">
    <source>
        <dbReference type="Proteomes" id="UP000271098"/>
    </source>
</evidence>
<comment type="similarity">
    <text evidence="2">Belongs to the TMEM144 family.</text>
</comment>